<evidence type="ECO:0000313" key="3">
    <source>
        <dbReference type="Proteomes" id="UP001152747"/>
    </source>
</evidence>
<dbReference type="EMBL" id="CANHGI010000001">
    <property type="protein sequence ID" value="CAI5438245.1"/>
    <property type="molecule type" value="Genomic_DNA"/>
</dbReference>
<comment type="caution">
    <text evidence="2">The sequence shown here is derived from an EMBL/GenBank/DDBJ whole genome shotgun (WGS) entry which is preliminary data.</text>
</comment>
<evidence type="ECO:0000313" key="2">
    <source>
        <dbReference type="EMBL" id="CAI5438245.1"/>
    </source>
</evidence>
<keyword evidence="3" id="KW-1185">Reference proteome</keyword>
<reference evidence="2" key="1">
    <citation type="submission" date="2022-11" db="EMBL/GenBank/DDBJ databases">
        <authorList>
            <person name="Kikuchi T."/>
        </authorList>
    </citation>
    <scope>NUCLEOTIDE SEQUENCE</scope>
    <source>
        <strain evidence="2">PS1010</strain>
    </source>
</reference>
<accession>A0A9P1MTF8</accession>
<protein>
    <submittedName>
        <fullName evidence="2">Uncharacterized protein</fullName>
    </submittedName>
</protein>
<feature type="compositionally biased region" description="Basic and acidic residues" evidence="1">
    <location>
        <begin position="1"/>
        <end position="11"/>
    </location>
</feature>
<gene>
    <name evidence="2" type="ORF">CAMP_LOCUS882</name>
</gene>
<evidence type="ECO:0000256" key="1">
    <source>
        <dbReference type="SAM" id="MobiDB-lite"/>
    </source>
</evidence>
<sequence length="231" mass="26171">MDGLRIDESMRHGLQQQQQQGGNAKEMLAKTPRRGLGLMINEAKTPITRSVPSSATRKISKATPAFEVFEDVEEVPKLEKKPAETNIIERSCSSPIEGVSRLPSSPHSPLFELENELELGEDVILTNETEELEKGEGDVEPLEDFNNISIDAGLIELGIEKWDEYPPIEIASRFDCLEDFRDDYADAEVISLYEDRPEHLEILPSESEIAKMMTREEFDSFVDAYFEEEAY</sequence>
<name>A0A9P1MTF8_9PELO</name>
<feature type="region of interest" description="Disordered" evidence="1">
    <location>
        <begin position="1"/>
        <end position="26"/>
    </location>
</feature>
<organism evidence="2 3">
    <name type="scientific">Caenorhabditis angaria</name>
    <dbReference type="NCBI Taxonomy" id="860376"/>
    <lineage>
        <taxon>Eukaryota</taxon>
        <taxon>Metazoa</taxon>
        <taxon>Ecdysozoa</taxon>
        <taxon>Nematoda</taxon>
        <taxon>Chromadorea</taxon>
        <taxon>Rhabditida</taxon>
        <taxon>Rhabditina</taxon>
        <taxon>Rhabditomorpha</taxon>
        <taxon>Rhabditoidea</taxon>
        <taxon>Rhabditidae</taxon>
        <taxon>Peloderinae</taxon>
        <taxon>Caenorhabditis</taxon>
    </lineage>
</organism>
<proteinExistence type="predicted"/>
<dbReference type="Proteomes" id="UP001152747">
    <property type="component" value="Unassembled WGS sequence"/>
</dbReference>
<dbReference type="OrthoDB" id="5793797at2759"/>
<dbReference type="AlphaFoldDB" id="A0A9P1MTF8"/>